<dbReference type="AlphaFoldDB" id="U1X2Z3"/>
<feature type="non-terminal residue" evidence="1">
    <location>
        <position position="1"/>
    </location>
</feature>
<name>U1X2Z3_ANEAE</name>
<dbReference type="HOGENOM" id="CLU_2595213_0_0_9"/>
<sequence length="79" mass="8954">AVPTGWGKKRPSLLGCGRRTDDRWGHGVVTTHSGSYWIINTLGNMYKNLYTFLLTLRFGRKSLHAYNLQQFAYISFGSA</sequence>
<comment type="caution">
    <text evidence="1">The sequence shown here is derived from an EMBL/GenBank/DDBJ whole genome shotgun (WGS) entry which is preliminary data.</text>
</comment>
<reference evidence="1 2" key="1">
    <citation type="submission" date="2013-08" db="EMBL/GenBank/DDBJ databases">
        <authorList>
            <person name="Weinstock G."/>
            <person name="Sodergren E."/>
            <person name="Wylie T."/>
            <person name="Fulton L."/>
            <person name="Fulton R."/>
            <person name="Fronick C."/>
            <person name="O'Laughlin M."/>
            <person name="Godfrey J."/>
            <person name="Miner T."/>
            <person name="Herter B."/>
            <person name="Appelbaum E."/>
            <person name="Cordes M."/>
            <person name="Lek S."/>
            <person name="Wollam A."/>
            <person name="Pepin K.H."/>
            <person name="Palsikar V.B."/>
            <person name="Mitreva M."/>
            <person name="Wilson R.K."/>
        </authorList>
    </citation>
    <scope>NUCLEOTIDE SEQUENCE [LARGE SCALE GENOMIC DNA]</scope>
    <source>
        <strain evidence="1 2">ATCC 12856</strain>
    </source>
</reference>
<keyword evidence="2" id="KW-1185">Reference proteome</keyword>
<accession>U1X2Z3</accession>
<dbReference type="EMBL" id="AWSJ01000179">
    <property type="protein sequence ID" value="ERI08913.1"/>
    <property type="molecule type" value="Genomic_DNA"/>
</dbReference>
<evidence type="ECO:0000313" key="2">
    <source>
        <dbReference type="Proteomes" id="UP000016511"/>
    </source>
</evidence>
<protein>
    <submittedName>
        <fullName evidence="1">Uncharacterized protein</fullName>
    </submittedName>
</protein>
<evidence type="ECO:0000313" key="1">
    <source>
        <dbReference type="EMBL" id="ERI08913.1"/>
    </source>
</evidence>
<gene>
    <name evidence="1" type="ORF">HMPREF0083_02988</name>
</gene>
<dbReference type="Proteomes" id="UP000016511">
    <property type="component" value="Unassembled WGS sequence"/>
</dbReference>
<organism evidence="1 2">
    <name type="scientific">Aneurinibacillus aneurinilyticus ATCC 12856</name>
    <dbReference type="NCBI Taxonomy" id="649747"/>
    <lineage>
        <taxon>Bacteria</taxon>
        <taxon>Bacillati</taxon>
        <taxon>Bacillota</taxon>
        <taxon>Bacilli</taxon>
        <taxon>Bacillales</taxon>
        <taxon>Paenibacillaceae</taxon>
        <taxon>Aneurinibacillus group</taxon>
        <taxon>Aneurinibacillus</taxon>
    </lineage>
</organism>
<proteinExistence type="predicted"/>